<protein>
    <submittedName>
        <fullName evidence="4">Proteasome accessory factor C</fullName>
    </submittedName>
</protein>
<dbReference type="InterPro" id="IPR043839">
    <property type="entry name" value="PafC_HTH"/>
</dbReference>
<gene>
    <name evidence="4" type="ORF">BJZ21_001952</name>
</gene>
<dbReference type="GO" id="GO:0000502">
    <property type="term" value="C:proteasome complex"/>
    <property type="evidence" value="ECO:0007669"/>
    <property type="project" value="UniProtKB-KW"/>
</dbReference>
<name>A0A7Y9E5Z3_9ACTN</name>
<comment type="caution">
    <text evidence="4">The sequence shown here is derived from an EMBL/GenBank/DDBJ whole genome shotgun (WGS) entry which is preliminary data.</text>
</comment>
<keyword evidence="4" id="KW-0647">Proteasome</keyword>
<dbReference type="PANTHER" id="PTHR34580:SF1">
    <property type="entry name" value="PROTEIN PAFC"/>
    <property type="match status" value="1"/>
</dbReference>
<feature type="domain" description="WYL" evidence="1">
    <location>
        <begin position="161"/>
        <end position="227"/>
    </location>
</feature>
<dbReference type="Pfam" id="PF19187">
    <property type="entry name" value="HTH_PafC"/>
    <property type="match status" value="1"/>
</dbReference>
<keyword evidence="5" id="KW-1185">Reference proteome</keyword>
<dbReference type="AlphaFoldDB" id="A0A7Y9E5Z3"/>
<dbReference type="EMBL" id="JACCBG010000001">
    <property type="protein sequence ID" value="NYD41869.1"/>
    <property type="molecule type" value="Genomic_DNA"/>
</dbReference>
<evidence type="ECO:0000313" key="4">
    <source>
        <dbReference type="EMBL" id="NYD41869.1"/>
    </source>
</evidence>
<evidence type="ECO:0000259" key="1">
    <source>
        <dbReference type="Pfam" id="PF13280"/>
    </source>
</evidence>
<evidence type="ECO:0000313" key="5">
    <source>
        <dbReference type="Proteomes" id="UP000535511"/>
    </source>
</evidence>
<dbReference type="PANTHER" id="PTHR34580">
    <property type="match status" value="1"/>
</dbReference>
<dbReference type="InterPro" id="IPR051534">
    <property type="entry name" value="CBASS_pafABC_assoc_protein"/>
</dbReference>
<feature type="domain" description="WCX" evidence="3">
    <location>
        <begin position="254"/>
        <end position="327"/>
    </location>
</feature>
<sequence>MTTRPPVQAAAKEQVARLLTLVPFLHTHGQVRLEEAARSLGVEPEQLVQDLKVLLMCGLPGGYPDDLIDVDLDALEGPEADGVIRVTNADYLARPLRLSPTEATAIIVALRALRNGANDETREIVDRALAKLEAAAAEGSAAAQIDPGTEAPSADLSDLERRLEQAVRAGRQVRLTYYVPSRDEESERTVDPRGVVSASGFRYLDAWCHSAEAPRLFRLDRIHRAEVLDTPVESAPEAPRDLADGLFSRASDTTLVTLRLAPQARWVIEYYPVEAVRPGQGAELEVDLLVADERWLRRLLLRLAPYARVVSPPGYADSFLAAARDALGLYT</sequence>
<dbReference type="InterPro" id="IPR028349">
    <property type="entry name" value="PafC-like"/>
</dbReference>
<dbReference type="PROSITE" id="PS52050">
    <property type="entry name" value="WYL"/>
    <property type="match status" value="1"/>
</dbReference>
<dbReference type="InterPro" id="IPR057727">
    <property type="entry name" value="WCX_dom"/>
</dbReference>
<evidence type="ECO:0000259" key="2">
    <source>
        <dbReference type="Pfam" id="PF19187"/>
    </source>
</evidence>
<dbReference type="PIRSF" id="PIRSF016838">
    <property type="entry name" value="PafC"/>
    <property type="match status" value="1"/>
</dbReference>
<proteinExistence type="predicted"/>
<dbReference type="RefSeq" id="WP_179663556.1">
    <property type="nucleotide sequence ID" value="NZ_JACCBG010000001.1"/>
</dbReference>
<organism evidence="4 5">
    <name type="scientific">Nocardioides panaciterrulae</name>
    <dbReference type="NCBI Taxonomy" id="661492"/>
    <lineage>
        <taxon>Bacteria</taxon>
        <taxon>Bacillati</taxon>
        <taxon>Actinomycetota</taxon>
        <taxon>Actinomycetes</taxon>
        <taxon>Propionibacteriales</taxon>
        <taxon>Nocardioidaceae</taxon>
        <taxon>Nocardioides</taxon>
    </lineage>
</organism>
<feature type="domain" description="PafC HTH" evidence="2">
    <location>
        <begin position="13"/>
        <end position="134"/>
    </location>
</feature>
<dbReference type="Pfam" id="PF13280">
    <property type="entry name" value="WYL"/>
    <property type="match status" value="1"/>
</dbReference>
<dbReference type="InterPro" id="IPR026881">
    <property type="entry name" value="WYL_dom"/>
</dbReference>
<reference evidence="4 5" key="1">
    <citation type="submission" date="2020-07" db="EMBL/GenBank/DDBJ databases">
        <title>Sequencing the genomes of 1000 actinobacteria strains.</title>
        <authorList>
            <person name="Klenk H.-P."/>
        </authorList>
    </citation>
    <scope>NUCLEOTIDE SEQUENCE [LARGE SCALE GENOMIC DNA]</scope>
    <source>
        <strain evidence="4 5">DSM 21350</strain>
    </source>
</reference>
<dbReference type="Pfam" id="PF25583">
    <property type="entry name" value="WCX"/>
    <property type="match status" value="1"/>
</dbReference>
<accession>A0A7Y9E5Z3</accession>
<evidence type="ECO:0000259" key="3">
    <source>
        <dbReference type="Pfam" id="PF25583"/>
    </source>
</evidence>
<dbReference type="Proteomes" id="UP000535511">
    <property type="component" value="Unassembled WGS sequence"/>
</dbReference>